<dbReference type="PANTHER" id="PTHR31325">
    <property type="entry name" value="OS01G0798800 PROTEIN-RELATED"/>
    <property type="match status" value="1"/>
</dbReference>
<keyword evidence="4" id="KW-1185">Reference proteome</keyword>
<feature type="transmembrane region" description="Helical" evidence="1">
    <location>
        <begin position="317"/>
        <end position="337"/>
    </location>
</feature>
<dbReference type="AlphaFoldDB" id="A0A835F8U8"/>
<feature type="transmembrane region" description="Helical" evidence="1">
    <location>
        <begin position="31"/>
        <end position="52"/>
    </location>
</feature>
<comment type="caution">
    <text evidence="3">The sequence shown here is derived from an EMBL/GenBank/DDBJ whole genome shotgun (WGS) entry which is preliminary data.</text>
</comment>
<dbReference type="InterPro" id="IPR025315">
    <property type="entry name" value="DUF4220"/>
</dbReference>
<reference evidence="3" key="1">
    <citation type="submission" date="2020-07" db="EMBL/GenBank/DDBJ databases">
        <title>Genome sequence and genetic diversity analysis of an under-domesticated orphan crop, white fonio (Digitaria exilis).</title>
        <authorList>
            <person name="Bennetzen J.L."/>
            <person name="Chen S."/>
            <person name="Ma X."/>
            <person name="Wang X."/>
            <person name="Yssel A.E.J."/>
            <person name="Chaluvadi S.R."/>
            <person name="Johnson M."/>
            <person name="Gangashetty P."/>
            <person name="Hamidou F."/>
            <person name="Sanogo M.D."/>
            <person name="Zwaenepoel A."/>
            <person name="Wallace J."/>
            <person name="Van De Peer Y."/>
            <person name="Van Deynze A."/>
        </authorList>
    </citation>
    <scope>NUCLEOTIDE SEQUENCE</scope>
    <source>
        <tissue evidence="3">Leaves</tissue>
    </source>
</reference>
<organism evidence="3 4">
    <name type="scientific">Digitaria exilis</name>
    <dbReference type="NCBI Taxonomy" id="1010633"/>
    <lineage>
        <taxon>Eukaryota</taxon>
        <taxon>Viridiplantae</taxon>
        <taxon>Streptophyta</taxon>
        <taxon>Embryophyta</taxon>
        <taxon>Tracheophyta</taxon>
        <taxon>Spermatophyta</taxon>
        <taxon>Magnoliopsida</taxon>
        <taxon>Liliopsida</taxon>
        <taxon>Poales</taxon>
        <taxon>Poaceae</taxon>
        <taxon>PACMAD clade</taxon>
        <taxon>Panicoideae</taxon>
        <taxon>Panicodae</taxon>
        <taxon>Paniceae</taxon>
        <taxon>Anthephorinae</taxon>
        <taxon>Digitaria</taxon>
    </lineage>
</organism>
<protein>
    <recommendedName>
        <fullName evidence="2">DUF4220 domain-containing protein</fullName>
    </recommendedName>
</protein>
<evidence type="ECO:0000256" key="1">
    <source>
        <dbReference type="SAM" id="Phobius"/>
    </source>
</evidence>
<proteinExistence type="predicted"/>
<keyword evidence="1" id="KW-1133">Transmembrane helix</keyword>
<feature type="domain" description="DUF4220" evidence="2">
    <location>
        <begin position="37"/>
        <end position="436"/>
    </location>
</feature>
<feature type="transmembrane region" description="Helical" evidence="1">
    <location>
        <begin position="358"/>
        <end position="381"/>
    </location>
</feature>
<gene>
    <name evidence="3" type="ORF">HU200_015786</name>
</gene>
<evidence type="ECO:0000313" key="4">
    <source>
        <dbReference type="Proteomes" id="UP000636709"/>
    </source>
</evidence>
<keyword evidence="1" id="KW-0812">Transmembrane</keyword>
<accession>A0A835F8U8</accession>
<dbReference type="Proteomes" id="UP000636709">
    <property type="component" value="Unassembled WGS sequence"/>
</dbReference>
<feature type="transmembrane region" description="Helical" evidence="1">
    <location>
        <begin position="64"/>
        <end position="84"/>
    </location>
</feature>
<dbReference type="OrthoDB" id="682714at2759"/>
<evidence type="ECO:0000259" key="2">
    <source>
        <dbReference type="Pfam" id="PF13968"/>
    </source>
</evidence>
<dbReference type="Pfam" id="PF13968">
    <property type="entry name" value="DUF4220"/>
    <property type="match status" value="1"/>
</dbReference>
<dbReference type="InterPro" id="IPR007658">
    <property type="entry name" value="DUF594"/>
</dbReference>
<dbReference type="EMBL" id="JACEFO010001605">
    <property type="protein sequence ID" value="KAF8731843.1"/>
    <property type="molecule type" value="Genomic_DNA"/>
</dbReference>
<name>A0A835F8U8_9POAL</name>
<sequence length="706" mass="78934">MQVLGSMAATAALLLFQLVFSSVRRRSRNSFLHGALWLSHTLLPPLTTYAIGLMQSSPANSPPVYPVWALSLFLIAGGANAATAHDLADNFQWMRWLFVYLQSYFVFAFLCRILLSSTSTSVAVPFAILATTVASSHALGLRASSAAGDPAPSKVVADHMKGHAAASSSSQDGCRYLVLWPSHSHRVARGGRSSPSRASYTCELPEDDVITIDMVWDLCDREENATFFVSHGVSVSRIKGACLSYSLSHLLKRRFFGLDCAEARRSETRRFVVDGLLSEDNSDEHTEAFKVIEVELGFLYDFFYTKYACVFDVETTFFFTAVLKIILSFVLGVVVILKSHFVLKNVPVTGPETKAVDLVVTVLVLVVFVAVESYHTLMYLGSDWAMVSLACSRLTTGKSTNRFLPFSLRKPFGFICSRLPLFGYWHNSIGQYSVIESSRFLRRSKAFSFESESELMSMFSVTGEYLRQAWGNLATSQGLHFVELPHLLKPHIISFLKSNNSGHPLSNGKASLQRNVVSRQLSWTLQNETQAETMIIWHIATEYLMISLPDEAKGNKQSLIYRDRELATKLSRYCAYLMSEAPELLPGNSVDTKFIFDHAMYEARETLGSKLRKIDRLRKVLTTSYGDEGTIFTRGLKLGAKLETIQEGSLRWKLMAEFWTETILYVAPSDNARAHMERLARGGEFLTHIWALLTHAGILTRNPIPD</sequence>
<feature type="transmembrane region" description="Helical" evidence="1">
    <location>
        <begin position="96"/>
        <end position="115"/>
    </location>
</feature>
<keyword evidence="1" id="KW-0472">Membrane</keyword>
<evidence type="ECO:0000313" key="3">
    <source>
        <dbReference type="EMBL" id="KAF8731843.1"/>
    </source>
</evidence>
<dbReference type="Pfam" id="PF04578">
    <property type="entry name" value="DUF594"/>
    <property type="match status" value="1"/>
</dbReference>